<evidence type="ECO:0000313" key="1">
    <source>
        <dbReference type="EMBL" id="KAI3672650.1"/>
    </source>
</evidence>
<comment type="caution">
    <text evidence="1">The sequence shown here is derived from an EMBL/GenBank/DDBJ whole genome shotgun (WGS) entry which is preliminary data.</text>
</comment>
<sequence>MVVKWRLRPIPVDTGKDKVEESTIEAMVQWATAIAANSLLNKISKRNSESRSSENPSEIQKNRTVI</sequence>
<reference evidence="1 2" key="2">
    <citation type="journal article" date="2022" name="Mol. Ecol. Resour.">
        <title>The genomes of chicory, endive, great burdock and yacon provide insights into Asteraceae paleo-polyploidization history and plant inulin production.</title>
        <authorList>
            <person name="Fan W."/>
            <person name="Wang S."/>
            <person name="Wang H."/>
            <person name="Wang A."/>
            <person name="Jiang F."/>
            <person name="Liu H."/>
            <person name="Zhao H."/>
            <person name="Xu D."/>
            <person name="Zhang Y."/>
        </authorList>
    </citation>
    <scope>NUCLEOTIDE SEQUENCE [LARGE SCALE GENOMIC DNA]</scope>
    <source>
        <strain evidence="2">cv. Niubang</strain>
    </source>
</reference>
<organism evidence="1 2">
    <name type="scientific">Arctium lappa</name>
    <name type="common">Greater burdock</name>
    <name type="synonym">Lappa major</name>
    <dbReference type="NCBI Taxonomy" id="4217"/>
    <lineage>
        <taxon>Eukaryota</taxon>
        <taxon>Viridiplantae</taxon>
        <taxon>Streptophyta</taxon>
        <taxon>Embryophyta</taxon>
        <taxon>Tracheophyta</taxon>
        <taxon>Spermatophyta</taxon>
        <taxon>Magnoliopsida</taxon>
        <taxon>eudicotyledons</taxon>
        <taxon>Gunneridae</taxon>
        <taxon>Pentapetalae</taxon>
        <taxon>asterids</taxon>
        <taxon>campanulids</taxon>
        <taxon>Asterales</taxon>
        <taxon>Asteraceae</taxon>
        <taxon>Carduoideae</taxon>
        <taxon>Cardueae</taxon>
        <taxon>Arctiinae</taxon>
        <taxon>Arctium</taxon>
    </lineage>
</organism>
<reference evidence="2" key="1">
    <citation type="journal article" date="2022" name="Mol. Ecol. Resour.">
        <title>The genomes of chicory, endive, great burdock and yacon provide insights into Asteraceae palaeo-polyploidization history and plant inulin production.</title>
        <authorList>
            <person name="Fan W."/>
            <person name="Wang S."/>
            <person name="Wang H."/>
            <person name="Wang A."/>
            <person name="Jiang F."/>
            <person name="Liu H."/>
            <person name="Zhao H."/>
            <person name="Xu D."/>
            <person name="Zhang Y."/>
        </authorList>
    </citation>
    <scope>NUCLEOTIDE SEQUENCE [LARGE SCALE GENOMIC DNA]</scope>
    <source>
        <strain evidence="2">cv. Niubang</strain>
    </source>
</reference>
<dbReference type="EMBL" id="CM042061">
    <property type="protein sequence ID" value="KAI3672650.1"/>
    <property type="molecule type" value="Genomic_DNA"/>
</dbReference>
<proteinExistence type="predicted"/>
<keyword evidence="2" id="KW-1185">Reference proteome</keyword>
<protein>
    <submittedName>
        <fullName evidence="1">Uncharacterized protein</fullName>
    </submittedName>
</protein>
<dbReference type="Proteomes" id="UP001055879">
    <property type="component" value="Linkage Group LG15"/>
</dbReference>
<evidence type="ECO:0000313" key="2">
    <source>
        <dbReference type="Proteomes" id="UP001055879"/>
    </source>
</evidence>
<name>A0ACB8XRA4_ARCLA</name>
<accession>A0ACB8XRA4</accession>
<gene>
    <name evidence="1" type="ORF">L6452_38747</name>
</gene>